<protein>
    <submittedName>
        <fullName evidence="1">Uncharacterized protein</fullName>
    </submittedName>
</protein>
<evidence type="ECO:0000313" key="1">
    <source>
        <dbReference type="EMBL" id="KMZ72680.1"/>
    </source>
</evidence>
<dbReference type="PANTHER" id="PTHR33052">
    <property type="entry name" value="DUF4228 DOMAIN PROTEIN-RELATED"/>
    <property type="match status" value="1"/>
</dbReference>
<sequence>MGNYMSCTTAIETADSTAQIIFSTGMIKKFDYPIEAAELMFDFPNHFVASTANMKVGRRFSALGADDELEMGCVYILMDMRRLNSVVTTDDMAFIHLSSSKRMEAAKSVFVNEKRQTTTRLEELVATEGIFDINEMKFRMGMGEKSRKPMLQTIEEDNSLIHN</sequence>
<dbReference type="Pfam" id="PF14009">
    <property type="entry name" value="PADRE"/>
    <property type="match status" value="1"/>
</dbReference>
<name>A0A0K9PWW1_ZOSMR</name>
<dbReference type="AlphaFoldDB" id="A0A0K9PWW1"/>
<keyword evidence="2" id="KW-1185">Reference proteome</keyword>
<dbReference type="STRING" id="29655.A0A0K9PWW1"/>
<proteinExistence type="predicted"/>
<dbReference type="EMBL" id="LFYR01000620">
    <property type="protein sequence ID" value="KMZ72680.1"/>
    <property type="molecule type" value="Genomic_DNA"/>
</dbReference>
<dbReference type="OMA" id="QYRLNYC"/>
<dbReference type="InterPro" id="IPR025322">
    <property type="entry name" value="PADRE_dom"/>
</dbReference>
<dbReference type="Proteomes" id="UP000036987">
    <property type="component" value="Unassembled WGS sequence"/>
</dbReference>
<organism evidence="1 2">
    <name type="scientific">Zostera marina</name>
    <name type="common">Eelgrass</name>
    <dbReference type="NCBI Taxonomy" id="29655"/>
    <lineage>
        <taxon>Eukaryota</taxon>
        <taxon>Viridiplantae</taxon>
        <taxon>Streptophyta</taxon>
        <taxon>Embryophyta</taxon>
        <taxon>Tracheophyta</taxon>
        <taxon>Spermatophyta</taxon>
        <taxon>Magnoliopsida</taxon>
        <taxon>Liliopsida</taxon>
        <taxon>Zosteraceae</taxon>
        <taxon>Zostera</taxon>
    </lineage>
</organism>
<evidence type="ECO:0000313" key="2">
    <source>
        <dbReference type="Proteomes" id="UP000036987"/>
    </source>
</evidence>
<accession>A0A0K9PWW1</accession>
<comment type="caution">
    <text evidence="1">The sequence shown here is derived from an EMBL/GenBank/DDBJ whole genome shotgun (WGS) entry which is preliminary data.</text>
</comment>
<dbReference type="OrthoDB" id="1922322at2759"/>
<gene>
    <name evidence="1" type="ORF">ZOSMA_15G00170</name>
</gene>
<reference evidence="2" key="1">
    <citation type="journal article" date="2016" name="Nature">
        <title>The genome of the seagrass Zostera marina reveals angiosperm adaptation to the sea.</title>
        <authorList>
            <person name="Olsen J.L."/>
            <person name="Rouze P."/>
            <person name="Verhelst B."/>
            <person name="Lin Y.-C."/>
            <person name="Bayer T."/>
            <person name="Collen J."/>
            <person name="Dattolo E."/>
            <person name="De Paoli E."/>
            <person name="Dittami S."/>
            <person name="Maumus F."/>
            <person name="Michel G."/>
            <person name="Kersting A."/>
            <person name="Lauritano C."/>
            <person name="Lohaus R."/>
            <person name="Toepel M."/>
            <person name="Tonon T."/>
            <person name="Vanneste K."/>
            <person name="Amirebrahimi M."/>
            <person name="Brakel J."/>
            <person name="Bostroem C."/>
            <person name="Chovatia M."/>
            <person name="Grimwood J."/>
            <person name="Jenkins J.W."/>
            <person name="Jueterbock A."/>
            <person name="Mraz A."/>
            <person name="Stam W.T."/>
            <person name="Tice H."/>
            <person name="Bornberg-Bauer E."/>
            <person name="Green P.J."/>
            <person name="Pearson G.A."/>
            <person name="Procaccini G."/>
            <person name="Duarte C.M."/>
            <person name="Schmutz J."/>
            <person name="Reusch T.B.H."/>
            <person name="Van de Peer Y."/>
        </authorList>
    </citation>
    <scope>NUCLEOTIDE SEQUENCE [LARGE SCALE GENOMIC DNA]</scope>
    <source>
        <strain evidence="2">cv. Finnish</strain>
    </source>
</reference>